<proteinExistence type="predicted"/>
<protein>
    <submittedName>
        <fullName evidence="1">Uncharacterized protein</fullName>
    </submittedName>
</protein>
<name>A0A6H1ZRA0_9ZZZZ</name>
<organism evidence="1">
    <name type="scientific">viral metagenome</name>
    <dbReference type="NCBI Taxonomy" id="1070528"/>
    <lineage>
        <taxon>unclassified sequences</taxon>
        <taxon>metagenomes</taxon>
        <taxon>organismal metagenomes</taxon>
    </lineage>
</organism>
<gene>
    <name evidence="1" type="ORF">TM448A01437_0016</name>
</gene>
<reference evidence="1" key="1">
    <citation type="submission" date="2020-03" db="EMBL/GenBank/DDBJ databases">
        <title>The deep terrestrial virosphere.</title>
        <authorList>
            <person name="Holmfeldt K."/>
            <person name="Nilsson E."/>
            <person name="Simone D."/>
            <person name="Lopez-Fernandez M."/>
            <person name="Wu X."/>
            <person name="de Brujin I."/>
            <person name="Lundin D."/>
            <person name="Andersson A."/>
            <person name="Bertilsson S."/>
            <person name="Dopson M."/>
        </authorList>
    </citation>
    <scope>NUCLEOTIDE SEQUENCE</scope>
    <source>
        <strain evidence="1">TM448A01437</strain>
    </source>
</reference>
<sequence length="106" mass="12368">MKIKLKEIKQLGKFNTKYKVYRQSNKERKRDDIDSKKLYLVDYGGILLIGRFEMCWYGWNFEPNMGSMSIQIELLNKVYEISGLDQAKSGDTASHILGYLYDSGEI</sequence>
<evidence type="ECO:0000313" key="1">
    <source>
        <dbReference type="EMBL" id="QJA49730.1"/>
    </source>
</evidence>
<dbReference type="EMBL" id="MT144151">
    <property type="protein sequence ID" value="QJA49730.1"/>
    <property type="molecule type" value="Genomic_DNA"/>
</dbReference>
<dbReference type="AlphaFoldDB" id="A0A6H1ZRA0"/>
<accession>A0A6H1ZRA0</accession>